<organism evidence="2 3">
    <name type="scientific">Lophium mytilinum</name>
    <dbReference type="NCBI Taxonomy" id="390894"/>
    <lineage>
        <taxon>Eukaryota</taxon>
        <taxon>Fungi</taxon>
        <taxon>Dikarya</taxon>
        <taxon>Ascomycota</taxon>
        <taxon>Pezizomycotina</taxon>
        <taxon>Dothideomycetes</taxon>
        <taxon>Pleosporomycetidae</taxon>
        <taxon>Mytilinidiales</taxon>
        <taxon>Mytilinidiaceae</taxon>
        <taxon>Lophium</taxon>
    </lineage>
</organism>
<sequence length="147" mass="15270">MTPTQLLASFGLGAAIASASTLAPRGNARHGLLEIESLSCTIPATSFPSPIIAIHPSVQVFSVADSTGYAIATAVTLQTIVARDSNRHGPYETEVLSFSTTITTTTSSTVFVASSSTLMSTTRTTATASSSQSHSIPFNGWSYMPPK</sequence>
<reference evidence="2" key="1">
    <citation type="journal article" date="2020" name="Stud. Mycol.">
        <title>101 Dothideomycetes genomes: a test case for predicting lifestyles and emergence of pathogens.</title>
        <authorList>
            <person name="Haridas S."/>
            <person name="Albert R."/>
            <person name="Binder M."/>
            <person name="Bloem J."/>
            <person name="Labutti K."/>
            <person name="Salamov A."/>
            <person name="Andreopoulos B."/>
            <person name="Baker S."/>
            <person name="Barry K."/>
            <person name="Bills G."/>
            <person name="Bluhm B."/>
            <person name="Cannon C."/>
            <person name="Castanera R."/>
            <person name="Culley D."/>
            <person name="Daum C."/>
            <person name="Ezra D."/>
            <person name="Gonzalez J."/>
            <person name="Henrissat B."/>
            <person name="Kuo A."/>
            <person name="Liang C."/>
            <person name="Lipzen A."/>
            <person name="Lutzoni F."/>
            <person name="Magnuson J."/>
            <person name="Mondo S."/>
            <person name="Nolan M."/>
            <person name="Ohm R."/>
            <person name="Pangilinan J."/>
            <person name="Park H.-J."/>
            <person name="Ramirez L."/>
            <person name="Alfaro M."/>
            <person name="Sun H."/>
            <person name="Tritt A."/>
            <person name="Yoshinaga Y."/>
            <person name="Zwiers L.-H."/>
            <person name="Turgeon B."/>
            <person name="Goodwin S."/>
            <person name="Spatafora J."/>
            <person name="Crous P."/>
            <person name="Grigoriev I."/>
        </authorList>
    </citation>
    <scope>NUCLEOTIDE SEQUENCE</scope>
    <source>
        <strain evidence="2">CBS 269.34</strain>
    </source>
</reference>
<feature type="chain" id="PRO_5025390610" description="REJ domain-containing protein" evidence="1">
    <location>
        <begin position="20"/>
        <end position="147"/>
    </location>
</feature>
<gene>
    <name evidence="2" type="ORF">BU16DRAFT_583891</name>
</gene>
<evidence type="ECO:0000313" key="3">
    <source>
        <dbReference type="Proteomes" id="UP000799750"/>
    </source>
</evidence>
<keyword evidence="3" id="KW-1185">Reference proteome</keyword>
<dbReference type="Proteomes" id="UP000799750">
    <property type="component" value="Unassembled WGS sequence"/>
</dbReference>
<evidence type="ECO:0000256" key="1">
    <source>
        <dbReference type="SAM" id="SignalP"/>
    </source>
</evidence>
<protein>
    <recommendedName>
        <fullName evidence="4">REJ domain-containing protein</fullName>
    </recommendedName>
</protein>
<dbReference type="EMBL" id="MU004193">
    <property type="protein sequence ID" value="KAF2492823.1"/>
    <property type="molecule type" value="Genomic_DNA"/>
</dbReference>
<dbReference type="AlphaFoldDB" id="A0A6A6QM63"/>
<evidence type="ECO:0000313" key="2">
    <source>
        <dbReference type="EMBL" id="KAF2492823.1"/>
    </source>
</evidence>
<keyword evidence="1" id="KW-0732">Signal</keyword>
<feature type="signal peptide" evidence="1">
    <location>
        <begin position="1"/>
        <end position="19"/>
    </location>
</feature>
<name>A0A6A6QM63_9PEZI</name>
<evidence type="ECO:0008006" key="4">
    <source>
        <dbReference type="Google" id="ProtNLM"/>
    </source>
</evidence>
<proteinExistence type="predicted"/>
<accession>A0A6A6QM63</accession>